<dbReference type="InterPro" id="IPR018094">
    <property type="entry name" value="Thymidylate_kinase"/>
</dbReference>
<evidence type="ECO:0000256" key="8">
    <source>
        <dbReference type="ARBA" id="ARBA00048743"/>
    </source>
</evidence>
<keyword evidence="6" id="KW-0418">Kinase</keyword>
<keyword evidence="3" id="KW-0808">Transferase</keyword>
<organism evidence="10">
    <name type="scientific">marine metagenome</name>
    <dbReference type="NCBI Taxonomy" id="408172"/>
    <lineage>
        <taxon>unclassified sequences</taxon>
        <taxon>metagenomes</taxon>
        <taxon>ecological metagenomes</taxon>
    </lineage>
</organism>
<evidence type="ECO:0000256" key="7">
    <source>
        <dbReference type="ARBA" id="ARBA00022840"/>
    </source>
</evidence>
<dbReference type="GO" id="GO:0005524">
    <property type="term" value="F:ATP binding"/>
    <property type="evidence" value="ECO:0007669"/>
    <property type="project" value="UniProtKB-KW"/>
</dbReference>
<dbReference type="CDD" id="cd01672">
    <property type="entry name" value="TMPK"/>
    <property type="match status" value="1"/>
</dbReference>
<reference evidence="10" key="1">
    <citation type="submission" date="2018-05" db="EMBL/GenBank/DDBJ databases">
        <authorList>
            <person name="Lanie J.A."/>
            <person name="Ng W.-L."/>
            <person name="Kazmierczak K.M."/>
            <person name="Andrzejewski T.M."/>
            <person name="Davidsen T.M."/>
            <person name="Wayne K.J."/>
            <person name="Tettelin H."/>
            <person name="Glass J.I."/>
            <person name="Rusch D."/>
            <person name="Podicherti R."/>
            <person name="Tsui H.-C.T."/>
            <person name="Winkler M.E."/>
        </authorList>
    </citation>
    <scope>NUCLEOTIDE SEQUENCE</scope>
</reference>
<evidence type="ECO:0000256" key="5">
    <source>
        <dbReference type="ARBA" id="ARBA00022741"/>
    </source>
</evidence>
<dbReference type="InterPro" id="IPR027417">
    <property type="entry name" value="P-loop_NTPase"/>
</dbReference>
<dbReference type="NCBIfam" id="TIGR00041">
    <property type="entry name" value="DTMP_kinase"/>
    <property type="match status" value="1"/>
</dbReference>
<sequence>MIKKYKNKGYFISFEGGEGTGKSTQAKILYDYLITKNIATILTREPGGCKEAEEIRNLIINGSVDKWDGITEALMHNAARREHIRRIIKPALLNNKFVICDRFTDSTMAYQGIGQSVNTKFLNNIVKTVTENIEPNLTFIFDMDIKNSLLRANKIDANRYEKFDNSFHEKIRNYFLNIAQNNNRYVIIDADKSIENVKKEILKIITKVII</sequence>
<comment type="catalytic activity">
    <reaction evidence="8">
        <text>dTMP + ATP = dTDP + ADP</text>
        <dbReference type="Rhea" id="RHEA:13517"/>
        <dbReference type="ChEBI" id="CHEBI:30616"/>
        <dbReference type="ChEBI" id="CHEBI:58369"/>
        <dbReference type="ChEBI" id="CHEBI:63528"/>
        <dbReference type="ChEBI" id="CHEBI:456216"/>
        <dbReference type="EC" id="2.7.4.9"/>
    </reaction>
</comment>
<dbReference type="PANTHER" id="PTHR10344">
    <property type="entry name" value="THYMIDYLATE KINASE"/>
    <property type="match status" value="1"/>
</dbReference>
<dbReference type="PROSITE" id="PS01331">
    <property type="entry name" value="THYMIDYLATE_KINASE"/>
    <property type="match status" value="1"/>
</dbReference>
<dbReference type="InterPro" id="IPR039430">
    <property type="entry name" value="Thymidylate_kin-like_dom"/>
</dbReference>
<dbReference type="GO" id="GO:0005829">
    <property type="term" value="C:cytosol"/>
    <property type="evidence" value="ECO:0007669"/>
    <property type="project" value="TreeGrafter"/>
</dbReference>
<comment type="similarity">
    <text evidence="1">Belongs to the thymidylate kinase family.</text>
</comment>
<evidence type="ECO:0000313" key="10">
    <source>
        <dbReference type="EMBL" id="SVE00212.1"/>
    </source>
</evidence>
<dbReference type="Pfam" id="PF02223">
    <property type="entry name" value="Thymidylate_kin"/>
    <property type="match status" value="1"/>
</dbReference>
<proteinExistence type="inferred from homology"/>
<dbReference type="SUPFAM" id="SSF52540">
    <property type="entry name" value="P-loop containing nucleoside triphosphate hydrolases"/>
    <property type="match status" value="1"/>
</dbReference>
<protein>
    <recommendedName>
        <fullName evidence="2">dTMP kinase</fullName>
        <ecNumber evidence="2">2.7.4.9</ecNumber>
    </recommendedName>
</protein>
<dbReference type="PANTHER" id="PTHR10344:SF4">
    <property type="entry name" value="UMP-CMP KINASE 2, MITOCHONDRIAL"/>
    <property type="match status" value="1"/>
</dbReference>
<evidence type="ECO:0000256" key="1">
    <source>
        <dbReference type="ARBA" id="ARBA00009776"/>
    </source>
</evidence>
<dbReference type="EMBL" id="UINC01187473">
    <property type="protein sequence ID" value="SVE00212.1"/>
    <property type="molecule type" value="Genomic_DNA"/>
</dbReference>
<feature type="domain" description="Thymidylate kinase-like" evidence="9">
    <location>
        <begin position="14"/>
        <end position="201"/>
    </location>
</feature>
<dbReference type="InterPro" id="IPR018095">
    <property type="entry name" value="Thymidylate_kin_CS"/>
</dbReference>
<gene>
    <name evidence="10" type="ORF">METZ01_LOCUS453066</name>
</gene>
<dbReference type="AlphaFoldDB" id="A0A382ZXK6"/>
<dbReference type="HAMAP" id="MF_00165">
    <property type="entry name" value="Thymidylate_kinase"/>
    <property type="match status" value="1"/>
</dbReference>
<dbReference type="GO" id="GO:0006227">
    <property type="term" value="P:dUDP biosynthetic process"/>
    <property type="evidence" value="ECO:0007669"/>
    <property type="project" value="TreeGrafter"/>
</dbReference>
<keyword evidence="7" id="KW-0067">ATP-binding</keyword>
<dbReference type="FunFam" id="3.40.50.300:FF:000225">
    <property type="entry name" value="Thymidylate kinase"/>
    <property type="match status" value="1"/>
</dbReference>
<evidence type="ECO:0000256" key="4">
    <source>
        <dbReference type="ARBA" id="ARBA00022727"/>
    </source>
</evidence>
<dbReference type="GO" id="GO:0004798">
    <property type="term" value="F:dTMP kinase activity"/>
    <property type="evidence" value="ECO:0007669"/>
    <property type="project" value="UniProtKB-EC"/>
</dbReference>
<dbReference type="EC" id="2.7.4.9" evidence="2"/>
<keyword evidence="4" id="KW-0545">Nucleotide biosynthesis</keyword>
<evidence type="ECO:0000256" key="2">
    <source>
        <dbReference type="ARBA" id="ARBA00012980"/>
    </source>
</evidence>
<name>A0A382ZXK6_9ZZZZ</name>
<evidence type="ECO:0000259" key="9">
    <source>
        <dbReference type="Pfam" id="PF02223"/>
    </source>
</evidence>
<dbReference type="GO" id="GO:0006235">
    <property type="term" value="P:dTTP biosynthetic process"/>
    <property type="evidence" value="ECO:0007669"/>
    <property type="project" value="TreeGrafter"/>
</dbReference>
<evidence type="ECO:0000256" key="3">
    <source>
        <dbReference type="ARBA" id="ARBA00022679"/>
    </source>
</evidence>
<dbReference type="Gene3D" id="3.40.50.300">
    <property type="entry name" value="P-loop containing nucleotide triphosphate hydrolases"/>
    <property type="match status" value="1"/>
</dbReference>
<keyword evidence="5" id="KW-0547">Nucleotide-binding</keyword>
<accession>A0A382ZXK6</accession>
<dbReference type="GO" id="GO:0006233">
    <property type="term" value="P:dTDP biosynthetic process"/>
    <property type="evidence" value="ECO:0007669"/>
    <property type="project" value="InterPro"/>
</dbReference>
<evidence type="ECO:0000256" key="6">
    <source>
        <dbReference type="ARBA" id="ARBA00022777"/>
    </source>
</evidence>